<evidence type="ECO:0000259" key="5">
    <source>
        <dbReference type="PROSITE" id="PS50984"/>
    </source>
</evidence>
<dbReference type="PANTHER" id="PTHR13326">
    <property type="entry name" value="TRNA PSEUDOURIDINE SYNTHASE D"/>
    <property type="match status" value="1"/>
</dbReference>
<evidence type="ECO:0000256" key="2">
    <source>
        <dbReference type="ARBA" id="ARBA00022694"/>
    </source>
</evidence>
<evidence type="ECO:0000256" key="1">
    <source>
        <dbReference type="ARBA" id="ARBA00007953"/>
    </source>
</evidence>
<name>A0ABR1K0G6_9AGAR</name>
<dbReference type="SUPFAM" id="SSF55120">
    <property type="entry name" value="Pseudouridine synthase"/>
    <property type="match status" value="1"/>
</dbReference>
<reference evidence="6 7" key="1">
    <citation type="submission" date="2024-01" db="EMBL/GenBank/DDBJ databases">
        <title>A draft genome for the cacao thread blight pathogen Marasmiellus scandens.</title>
        <authorList>
            <person name="Baruah I.K."/>
            <person name="Leung J."/>
            <person name="Bukari Y."/>
            <person name="Amoako-Attah I."/>
            <person name="Meinhardt L.W."/>
            <person name="Bailey B.A."/>
            <person name="Cohen S.P."/>
        </authorList>
    </citation>
    <scope>NUCLEOTIDE SEQUENCE [LARGE SCALE GENOMIC DNA]</scope>
    <source>
        <strain evidence="6 7">GH-19</strain>
    </source>
</reference>
<organism evidence="6 7">
    <name type="scientific">Marasmiellus scandens</name>
    <dbReference type="NCBI Taxonomy" id="2682957"/>
    <lineage>
        <taxon>Eukaryota</taxon>
        <taxon>Fungi</taxon>
        <taxon>Dikarya</taxon>
        <taxon>Basidiomycota</taxon>
        <taxon>Agaricomycotina</taxon>
        <taxon>Agaricomycetes</taxon>
        <taxon>Agaricomycetidae</taxon>
        <taxon>Agaricales</taxon>
        <taxon>Marasmiineae</taxon>
        <taxon>Omphalotaceae</taxon>
        <taxon>Marasmiellus</taxon>
    </lineage>
</organism>
<dbReference type="CDD" id="cd02576">
    <property type="entry name" value="PseudoU_synth_ScPUS7"/>
    <property type="match status" value="1"/>
</dbReference>
<evidence type="ECO:0000313" key="7">
    <source>
        <dbReference type="Proteomes" id="UP001498398"/>
    </source>
</evidence>
<evidence type="ECO:0000256" key="4">
    <source>
        <dbReference type="SAM" id="MobiDB-lite"/>
    </source>
</evidence>
<feature type="compositionally biased region" description="Basic and acidic residues" evidence="4">
    <location>
        <begin position="331"/>
        <end position="345"/>
    </location>
</feature>
<keyword evidence="2" id="KW-0819">tRNA processing</keyword>
<feature type="compositionally biased region" description="Basic and acidic residues" evidence="4">
    <location>
        <begin position="239"/>
        <end position="249"/>
    </location>
</feature>
<dbReference type="InterPro" id="IPR020103">
    <property type="entry name" value="PsdUridine_synth_cat_dom_sf"/>
</dbReference>
<sequence>MSASTKRENDGENLHGDSKRPRIEEEKDAIKISDETEKTSEHEHILPPSHSLLGVPLPVAVQGRAINFRETDVGISEYVGKGVSKIEGIIKQRFTDFLVFEVDLDGNVIHLKSLAKPDPPKKNPAEENPAEEDVEGKSMQETVPESTVQEDIQNAAENELSAKLEPEKPTGEEKSDEPWPESFDTKLSPYLSTESIAQLKEMYLQGPEPPRISDSGWAGRVKTSSDDASGSTAVAQEPDVDKEPQERGRGRGGKRGGRGGGRGGRRGQDREDHRKVLSEPIESKTTRTALHKIIRELFGGKLESETDSSSPATTEGSRIVIKWSRRGVGRGGRDPRNSRPGERVPRGTFPPYIHFTMQKTNRDTQDALSHLSRMLKVNAKDLSVAGTKDKRGVTVQRVSLKRGNKTVEDVWRLANGLNGRRTAEQALSQRGERGVRIADLNYRKASLELGMLKGNAFVITLRNVQVDSMDTLDKALDIIKNHGFINYYGMQRFGTASVPTHAIGLALLKSDWHKAVSLILQTRYGEHPEVEAARKAWLVDKNLDKALSLMPRRVVAERCILESYKKQNGDTRNAMGALSTIPRNLRLMYVHAYQSYVWNAIVSERIRMHGADKPVVGDLVFDVDPGESVEANISEDEDDEKNQPEAGLSNRARKKQSRKPWTPPRVKTLTEDDLDKYSIFDVIMPLPGTDVAYPGDALGAKYRQFLEMDGLDPDNWVRKQKDYTLTGSYRKILHLPSEMTWSVLRYTDPDVPLAQADEDKLLGFDSPVIVEDGKFLALQINLTLGTASYATMALREITKTETSSHFQTSLTIASEDQKYRGTDGDVESMEDVEEA</sequence>
<keyword evidence="7" id="KW-1185">Reference proteome</keyword>
<evidence type="ECO:0000313" key="6">
    <source>
        <dbReference type="EMBL" id="KAK7470520.1"/>
    </source>
</evidence>
<dbReference type="PANTHER" id="PTHR13326:SF21">
    <property type="entry name" value="PSEUDOURIDYLATE SYNTHASE PUS7L"/>
    <property type="match status" value="1"/>
</dbReference>
<feature type="compositionally biased region" description="Polar residues" evidence="4">
    <location>
        <begin position="307"/>
        <end position="316"/>
    </location>
</feature>
<feature type="region of interest" description="Disordered" evidence="4">
    <location>
        <begin position="159"/>
        <end position="186"/>
    </location>
</feature>
<dbReference type="Proteomes" id="UP001498398">
    <property type="component" value="Unassembled WGS sequence"/>
</dbReference>
<comment type="caution">
    <text evidence="6">The sequence shown here is derived from an EMBL/GenBank/DDBJ whole genome shotgun (WGS) entry which is preliminary data.</text>
</comment>
<dbReference type="Pfam" id="PF01142">
    <property type="entry name" value="TruD"/>
    <property type="match status" value="1"/>
</dbReference>
<feature type="region of interest" description="Disordered" evidence="4">
    <location>
        <begin position="630"/>
        <end position="667"/>
    </location>
</feature>
<dbReference type="InterPro" id="IPR020119">
    <property type="entry name" value="PsdUridine_synth_TruD_CS"/>
</dbReference>
<feature type="region of interest" description="Disordered" evidence="4">
    <location>
        <begin position="113"/>
        <end position="147"/>
    </location>
</feature>
<protein>
    <submittedName>
        <fullName evidence="6">Multisubstrate pseudouridine synthase 7</fullName>
        <ecNumber evidence="6">5.4.99.27</ecNumber>
    </submittedName>
</protein>
<proteinExistence type="inferred from homology"/>
<dbReference type="PROSITE" id="PS50984">
    <property type="entry name" value="TRUD"/>
    <property type="match status" value="1"/>
</dbReference>
<dbReference type="InterPro" id="IPR001656">
    <property type="entry name" value="PsdUridine_synth_TruD"/>
</dbReference>
<feature type="domain" description="TRUD" evidence="5">
    <location>
        <begin position="483"/>
        <end position="735"/>
    </location>
</feature>
<dbReference type="NCBIfam" id="TIGR00094">
    <property type="entry name" value="tRNA_TruD_broad"/>
    <property type="match status" value="1"/>
</dbReference>
<dbReference type="InterPro" id="IPR011760">
    <property type="entry name" value="PsdUridine_synth_TruD_insert"/>
</dbReference>
<dbReference type="Gene3D" id="3.30.2350.20">
    <property type="entry name" value="TruD, catalytic domain"/>
    <property type="match status" value="2"/>
</dbReference>
<feature type="compositionally biased region" description="Basic and acidic residues" evidence="4">
    <location>
        <begin position="266"/>
        <end position="285"/>
    </location>
</feature>
<feature type="region of interest" description="Disordered" evidence="4">
    <location>
        <begin position="1"/>
        <end position="49"/>
    </location>
</feature>
<evidence type="ECO:0000256" key="3">
    <source>
        <dbReference type="ARBA" id="ARBA00023235"/>
    </source>
</evidence>
<feature type="region of interest" description="Disordered" evidence="4">
    <location>
        <begin position="206"/>
        <end position="288"/>
    </location>
</feature>
<dbReference type="PROSITE" id="PS01268">
    <property type="entry name" value="UPF0024"/>
    <property type="match status" value="1"/>
</dbReference>
<gene>
    <name evidence="6" type="primary">PUS7</name>
    <name evidence="6" type="ORF">VKT23_001945</name>
</gene>
<dbReference type="EC" id="5.4.99.27" evidence="6"/>
<feature type="region of interest" description="Disordered" evidence="4">
    <location>
        <begin position="303"/>
        <end position="352"/>
    </location>
</feature>
<feature type="compositionally biased region" description="Basic and acidic residues" evidence="4">
    <location>
        <begin position="1"/>
        <end position="45"/>
    </location>
</feature>
<comment type="similarity">
    <text evidence="1">Belongs to the pseudouridine synthase TruD family.</text>
</comment>
<keyword evidence="3 6" id="KW-0413">Isomerase</keyword>
<dbReference type="InterPro" id="IPR042214">
    <property type="entry name" value="TruD_catalytic"/>
</dbReference>
<dbReference type="GO" id="GO:0160150">
    <property type="term" value="F:tRNA pseudouridine(13) synthase activity"/>
    <property type="evidence" value="ECO:0007669"/>
    <property type="project" value="UniProtKB-EC"/>
</dbReference>
<dbReference type="EMBL" id="JBANRG010000002">
    <property type="protein sequence ID" value="KAK7470520.1"/>
    <property type="molecule type" value="Genomic_DNA"/>
</dbReference>
<feature type="compositionally biased region" description="Basic and acidic residues" evidence="4">
    <location>
        <begin position="160"/>
        <end position="177"/>
    </location>
</feature>
<dbReference type="PIRSF" id="PIRSF037016">
    <property type="entry name" value="Pseudouridin_synth_euk_prd"/>
    <property type="match status" value="1"/>
</dbReference>
<accession>A0ABR1K0G6</accession>